<sequence length="508" mass="53411">MTRSTHPTGATADGAPPLPEEILREAAWDAALSLGPGDAERMRASREILDGKLDRGEPVYGVTHGFGPLVTYRASDSRFDQGAGLISHLGSGQGAPLSPEVSRLVVWLRLSGMRQGHSSVDPDFWRVLADLWNRGFTPVIPREGTVSASGDLQPLAHAALAFAGRGEAWAREEGAWRVRPAEKVLADLGASPVRWSGREALAFVNGTSAGLAQSLANHHEVSRLVRATAMLTGRNTVVLGANPEAFHDGIGRARGQHGQRVAAEWIRREIPEGFERDASRPLQEPYSLRCAPQVLGAVLDQLEACGTILAREAQGCTDNPVCVDGEILHGGNFHAMPVGLASDQIGLCLQQVAFLAERQLALLVSPVTNGGANPMLTPVPGAGSGLAGVQISATSFVSRIRQLVYPSSLTALPTNNGNQDHVPMALNGANSVADAAELGWLAVASLAVGTAQYTALLDLPVPGGGPWEDLARACPPLEQDRPLAPEVRAARAVLADAVPHPFSTPADA</sequence>
<dbReference type="Gene3D" id="1.10.275.10">
    <property type="entry name" value="Fumarase/aspartase (N-terminal domain)"/>
    <property type="match status" value="1"/>
</dbReference>
<keyword evidence="1 2" id="KW-0456">Lyase</keyword>
<gene>
    <name evidence="2" type="ORF">SAMN05421803_10912</name>
</gene>
<dbReference type="Proteomes" id="UP000184452">
    <property type="component" value="Unassembled WGS sequence"/>
</dbReference>
<evidence type="ECO:0000256" key="1">
    <source>
        <dbReference type="ARBA" id="ARBA00023239"/>
    </source>
</evidence>
<keyword evidence="3" id="KW-1185">Reference proteome</keyword>
<organism evidence="2 3">
    <name type="scientific">Nocardiopsis flavescens</name>
    <dbReference type="NCBI Taxonomy" id="758803"/>
    <lineage>
        <taxon>Bacteria</taxon>
        <taxon>Bacillati</taxon>
        <taxon>Actinomycetota</taxon>
        <taxon>Actinomycetes</taxon>
        <taxon>Streptosporangiales</taxon>
        <taxon>Nocardiopsidaceae</taxon>
        <taxon>Nocardiopsis</taxon>
    </lineage>
</organism>
<dbReference type="CDD" id="cd00332">
    <property type="entry name" value="PAL-HAL"/>
    <property type="match status" value="1"/>
</dbReference>
<dbReference type="STRING" id="758803.SAMN05421803_10912"/>
<reference evidence="2 3" key="1">
    <citation type="submission" date="2016-11" db="EMBL/GenBank/DDBJ databases">
        <authorList>
            <person name="Jaros S."/>
            <person name="Januszkiewicz K."/>
            <person name="Wedrychowicz H."/>
        </authorList>
    </citation>
    <scope>NUCLEOTIDE SEQUENCE [LARGE SCALE GENOMIC DNA]</scope>
    <source>
        <strain evidence="2 3">CGMCC 4.5723</strain>
    </source>
</reference>
<dbReference type="PROSITE" id="PS00488">
    <property type="entry name" value="PAL_HISTIDASE"/>
    <property type="match status" value="1"/>
</dbReference>
<dbReference type="InterPro" id="IPR001106">
    <property type="entry name" value="Aromatic_Lyase"/>
</dbReference>
<evidence type="ECO:0000313" key="3">
    <source>
        <dbReference type="Proteomes" id="UP000184452"/>
    </source>
</evidence>
<dbReference type="Pfam" id="PF00221">
    <property type="entry name" value="Lyase_aromatic"/>
    <property type="match status" value="1"/>
</dbReference>
<evidence type="ECO:0000313" key="2">
    <source>
        <dbReference type="EMBL" id="SHJ73247.1"/>
    </source>
</evidence>
<dbReference type="InterPro" id="IPR022313">
    <property type="entry name" value="Phe/His_NH3-lyase_AS"/>
</dbReference>
<proteinExistence type="predicted"/>
<dbReference type="SUPFAM" id="SSF48557">
    <property type="entry name" value="L-aspartase-like"/>
    <property type="match status" value="1"/>
</dbReference>
<dbReference type="PANTHER" id="PTHR10362">
    <property type="entry name" value="HISTIDINE AMMONIA-LYASE"/>
    <property type="match status" value="1"/>
</dbReference>
<dbReference type="InterPro" id="IPR008948">
    <property type="entry name" value="L-Aspartase-like"/>
</dbReference>
<dbReference type="Gene3D" id="1.20.200.10">
    <property type="entry name" value="Fumarase/aspartase (Central domain)"/>
    <property type="match status" value="1"/>
</dbReference>
<dbReference type="AlphaFoldDB" id="A0A1M6LPW9"/>
<name>A0A1M6LPW9_9ACTN</name>
<dbReference type="EMBL" id="FQZK01000009">
    <property type="protein sequence ID" value="SHJ73247.1"/>
    <property type="molecule type" value="Genomic_DNA"/>
</dbReference>
<accession>A0A1M6LPW9</accession>
<dbReference type="RefSeq" id="WP_245833263.1">
    <property type="nucleotide sequence ID" value="NZ_FQZK01000009.1"/>
</dbReference>
<protein>
    <submittedName>
        <fullName evidence="2">Histidine ammonia-lyase</fullName>
    </submittedName>
</protein>
<dbReference type="GO" id="GO:0016841">
    <property type="term" value="F:ammonia-lyase activity"/>
    <property type="evidence" value="ECO:0007669"/>
    <property type="project" value="InterPro"/>
</dbReference>
<dbReference type="InterPro" id="IPR024083">
    <property type="entry name" value="Fumarase/histidase_N"/>
</dbReference>